<comment type="catalytic activity">
    <reaction evidence="4 5">
        <text>P(1),P(4)-bis(5'-adenosyl) tetraphosphate + H2O = 2 ADP + 2 H(+)</text>
        <dbReference type="Rhea" id="RHEA:24252"/>
        <dbReference type="ChEBI" id="CHEBI:15377"/>
        <dbReference type="ChEBI" id="CHEBI:15378"/>
        <dbReference type="ChEBI" id="CHEBI:58141"/>
        <dbReference type="ChEBI" id="CHEBI:456216"/>
        <dbReference type="EC" id="3.6.1.41"/>
    </reaction>
</comment>
<dbReference type="NCBIfam" id="TIGR00668">
    <property type="entry name" value="apaH"/>
    <property type="match status" value="1"/>
</dbReference>
<dbReference type="PANTHER" id="PTHR40942">
    <property type="match status" value="1"/>
</dbReference>
<dbReference type="PIRSF" id="PIRSF000903">
    <property type="entry name" value="B5n-ttraPtase_sm"/>
    <property type="match status" value="1"/>
</dbReference>
<dbReference type="Pfam" id="PF00149">
    <property type="entry name" value="Metallophos"/>
    <property type="match status" value="1"/>
</dbReference>
<dbReference type="PANTHER" id="PTHR40942:SF4">
    <property type="entry name" value="CYTOCHROME C5"/>
    <property type="match status" value="1"/>
</dbReference>
<keyword evidence="8" id="KW-1185">Reference proteome</keyword>
<feature type="domain" description="Calcineurin-like phosphoesterase" evidence="6">
    <location>
        <begin position="1"/>
        <end position="154"/>
    </location>
</feature>
<dbReference type="InterPro" id="IPR004617">
    <property type="entry name" value="ApaH"/>
</dbReference>
<comment type="similarity">
    <text evidence="2 5">Belongs to the Ap4A hydrolase family.</text>
</comment>
<evidence type="ECO:0000259" key="6">
    <source>
        <dbReference type="Pfam" id="PF00149"/>
    </source>
</evidence>
<evidence type="ECO:0000313" key="8">
    <source>
        <dbReference type="Proteomes" id="UP001163739"/>
    </source>
</evidence>
<dbReference type="HAMAP" id="MF_00199">
    <property type="entry name" value="ApaH"/>
    <property type="match status" value="1"/>
</dbReference>
<name>A0ABY6N3J9_9ALTE</name>
<dbReference type="InterPro" id="IPR029052">
    <property type="entry name" value="Metallo-depent_PP-like"/>
</dbReference>
<dbReference type="Proteomes" id="UP001163739">
    <property type="component" value="Chromosome"/>
</dbReference>
<dbReference type="SUPFAM" id="SSF56300">
    <property type="entry name" value="Metallo-dependent phosphatases"/>
    <property type="match status" value="1"/>
</dbReference>
<comment type="function">
    <text evidence="1 5">Hydrolyzes diadenosine 5',5'''-P1,P4-tetraphosphate to yield ADP.</text>
</comment>
<organism evidence="7 8">
    <name type="scientific">Alkalimarinus alittae</name>
    <dbReference type="NCBI Taxonomy" id="2961619"/>
    <lineage>
        <taxon>Bacteria</taxon>
        <taxon>Pseudomonadati</taxon>
        <taxon>Pseudomonadota</taxon>
        <taxon>Gammaproteobacteria</taxon>
        <taxon>Alteromonadales</taxon>
        <taxon>Alteromonadaceae</taxon>
        <taxon>Alkalimarinus</taxon>
    </lineage>
</organism>
<gene>
    <name evidence="5" type="primary">apaH</name>
    <name evidence="7" type="ORF">NKI27_02700</name>
</gene>
<reference evidence="7" key="1">
    <citation type="submission" date="2022-06" db="EMBL/GenBank/DDBJ databases">
        <title>Alkalimarinus sp. nov., isolated from gut of a Alitta virens.</title>
        <authorList>
            <person name="Yang A.I."/>
            <person name="Shin N.-R."/>
        </authorList>
    </citation>
    <scope>NUCLEOTIDE SEQUENCE</scope>
    <source>
        <strain evidence="7">A2M4</strain>
    </source>
</reference>
<dbReference type="GO" id="GO:0008803">
    <property type="term" value="F:bis(5'-nucleosyl)-tetraphosphatase (symmetrical) activity"/>
    <property type="evidence" value="ECO:0007669"/>
    <property type="project" value="UniProtKB-EC"/>
</dbReference>
<dbReference type="Gene3D" id="3.60.21.10">
    <property type="match status" value="1"/>
</dbReference>
<dbReference type="NCBIfam" id="NF001204">
    <property type="entry name" value="PRK00166.1"/>
    <property type="match status" value="1"/>
</dbReference>
<accession>A0ABY6N3J9</accession>
<protein>
    <recommendedName>
        <fullName evidence="5">Bis(5'-nucleosyl)-tetraphosphatase, symmetrical</fullName>
        <ecNumber evidence="5">3.6.1.41</ecNumber>
    </recommendedName>
    <alternativeName>
        <fullName evidence="5">Ap4A hydrolase</fullName>
    </alternativeName>
    <alternativeName>
        <fullName evidence="5">Diadenosine 5',5'''-P1,P4-tetraphosphate pyrophosphohydrolase</fullName>
    </alternativeName>
    <alternativeName>
        <fullName evidence="5">Diadenosine tetraphosphatase</fullName>
    </alternativeName>
</protein>
<evidence type="ECO:0000256" key="4">
    <source>
        <dbReference type="ARBA" id="ARBA00049417"/>
    </source>
</evidence>
<evidence type="ECO:0000256" key="1">
    <source>
        <dbReference type="ARBA" id="ARBA00003413"/>
    </source>
</evidence>
<dbReference type="EC" id="3.6.1.41" evidence="5"/>
<evidence type="ECO:0000313" key="7">
    <source>
        <dbReference type="EMBL" id="UZE96681.1"/>
    </source>
</evidence>
<evidence type="ECO:0000256" key="2">
    <source>
        <dbReference type="ARBA" id="ARBA00005419"/>
    </source>
</evidence>
<dbReference type="EMBL" id="CP100390">
    <property type="protein sequence ID" value="UZE96681.1"/>
    <property type="molecule type" value="Genomic_DNA"/>
</dbReference>
<dbReference type="CDD" id="cd07422">
    <property type="entry name" value="MPP_ApaH"/>
    <property type="match status" value="1"/>
</dbReference>
<keyword evidence="3 5" id="KW-0378">Hydrolase</keyword>
<proteinExistence type="inferred from homology"/>
<sequence length="277" mass="31324">MAIYAVGDIQGCYENFCCLLDEIKFDSSNDTLWVAGDLVNRGPDSLKTVRHIKSLGKSARVVLGNHDLHLLAVARGAQSRKRKDTFGDILDAPDVDELMDWLRHQKLMVRDKTRKIVMTHAGVPHIWKIKQAKRYAKEIETVLKSDDCDAFLKEMYGNTPKMWCESLAGMERLRVITNYFTRMRFIDEGGVLDFDSKLGPLNAPPGYKPWYAFTRNGSSKIIFGHWAALEGRVSNPQMVAVDTGCVWGGKLTAVNLETWERTSCACNFDERASKDNQ</sequence>
<dbReference type="RefSeq" id="WP_265048164.1">
    <property type="nucleotide sequence ID" value="NZ_CP100390.1"/>
</dbReference>
<evidence type="ECO:0000256" key="3">
    <source>
        <dbReference type="ARBA" id="ARBA00022801"/>
    </source>
</evidence>
<dbReference type="InterPro" id="IPR004843">
    <property type="entry name" value="Calcineurin-like_PHP"/>
</dbReference>
<evidence type="ECO:0000256" key="5">
    <source>
        <dbReference type="HAMAP-Rule" id="MF_00199"/>
    </source>
</evidence>